<dbReference type="AlphaFoldDB" id="A0A1Q9DWE8"/>
<keyword evidence="10" id="KW-1185">Reference proteome</keyword>
<dbReference type="GO" id="GO:0015031">
    <property type="term" value="P:protein transport"/>
    <property type="evidence" value="ECO:0007669"/>
    <property type="project" value="UniProtKB-KW"/>
</dbReference>
<evidence type="ECO:0000256" key="6">
    <source>
        <dbReference type="ARBA" id="ARBA00023054"/>
    </source>
</evidence>
<dbReference type="PANTHER" id="PTHR12965:SF0">
    <property type="entry name" value="VACUOLAR PROTEIN SORTING-ASSOCIATED PROTEIN 54"/>
    <property type="match status" value="1"/>
</dbReference>
<dbReference type="GO" id="GO:0019905">
    <property type="term" value="F:syntaxin binding"/>
    <property type="evidence" value="ECO:0007669"/>
    <property type="project" value="TreeGrafter"/>
</dbReference>
<proteinExistence type="inferred from homology"/>
<keyword evidence="3" id="KW-0813">Transport</keyword>
<dbReference type="InterPro" id="IPR019515">
    <property type="entry name" value="VPS54_N"/>
</dbReference>
<feature type="region of interest" description="Disordered" evidence="7">
    <location>
        <begin position="117"/>
        <end position="139"/>
    </location>
</feature>
<gene>
    <name evidence="9" type="primary">scat</name>
    <name evidence="9" type="ORF">AK812_SmicGene17960</name>
</gene>
<comment type="subcellular location">
    <subcellularLocation>
        <location evidence="1">Golgi apparatus</location>
        <location evidence="1">trans-Golgi network</location>
    </subcellularLocation>
</comment>
<reference evidence="9 10" key="1">
    <citation type="submission" date="2016-02" db="EMBL/GenBank/DDBJ databases">
        <title>Genome analysis of coral dinoflagellate symbionts highlights evolutionary adaptations to a symbiotic lifestyle.</title>
        <authorList>
            <person name="Aranda M."/>
            <person name="Li Y."/>
            <person name="Liew Y.J."/>
            <person name="Baumgarten S."/>
            <person name="Simakov O."/>
            <person name="Wilson M."/>
            <person name="Piel J."/>
            <person name="Ashoor H."/>
            <person name="Bougouffa S."/>
            <person name="Bajic V.B."/>
            <person name="Ryu T."/>
            <person name="Ravasi T."/>
            <person name="Bayer T."/>
            <person name="Micklem G."/>
            <person name="Kim H."/>
            <person name="Bhak J."/>
            <person name="Lajeunesse T.C."/>
            <person name="Voolstra C.R."/>
        </authorList>
    </citation>
    <scope>NUCLEOTIDE SEQUENCE [LARGE SCALE GENOMIC DNA]</scope>
    <source>
        <strain evidence="9 10">CCMP2467</strain>
    </source>
</reference>
<accession>A0A1Q9DWE8</accession>
<dbReference type="GO" id="GO:0006896">
    <property type="term" value="P:Golgi to vacuole transport"/>
    <property type="evidence" value="ECO:0007669"/>
    <property type="project" value="TreeGrafter"/>
</dbReference>
<dbReference type="Pfam" id="PF10475">
    <property type="entry name" value="Vps54_N"/>
    <property type="match status" value="1"/>
</dbReference>
<dbReference type="Proteomes" id="UP000186817">
    <property type="component" value="Unassembled WGS sequence"/>
</dbReference>
<sequence>MPGEQVDASQSETWARVWDELRSQQSLASVINDPLRGSRLLRGQWEGLGEFVETVRESVGELNDQRDDGAIDPATVARIDELIGQVPEVSEFTPYLETFTEEWEVYYKNHRRLHRRGQHQLRAQGSSKSGLPEDEESAAQEAHLSVPLDYFSDSFSLEQHQIFRQPLESTVDMQEEIHSQLSQYMDLVEVSLFEHIRKAQRYRLFDSLADLNEPLQQDLSGSLSVIRSLRGQLKEVQKLQLQCSLEIGKLERRKRRVHDVLQRLDCLEHVRQCRPSIQMLLQGRDFITALDLIDSTTSAFQTNLQGVASATATWNQLEDLGETFDRAVEAEFVHQSTEALLRPAAPSESSGENDVDAEANEVRLRRLCQCLASRNRLRSALNPTLRDVLLSHLKKALKLRARSLLEELGTQASGLEVNEQDEPEAAEENPASSPRQEAEMERSPVAEQTEAQSSQGLRSGEPGGAVAGISAALCALSFDSFLEFWKQLLGLVLVMANHMSDYSLRIYSVVEEAKTQQTDETAAKLLLEVIALAV</sequence>
<dbReference type="InterPro" id="IPR039745">
    <property type="entry name" value="Vps54"/>
</dbReference>
<organism evidence="9 10">
    <name type="scientific">Symbiodinium microadriaticum</name>
    <name type="common">Dinoflagellate</name>
    <name type="synonym">Zooxanthella microadriatica</name>
    <dbReference type="NCBI Taxonomy" id="2951"/>
    <lineage>
        <taxon>Eukaryota</taxon>
        <taxon>Sar</taxon>
        <taxon>Alveolata</taxon>
        <taxon>Dinophyceae</taxon>
        <taxon>Suessiales</taxon>
        <taxon>Symbiodiniaceae</taxon>
        <taxon>Symbiodinium</taxon>
    </lineage>
</organism>
<dbReference type="PANTHER" id="PTHR12965">
    <property type="entry name" value="VACUOLAR PROTEIN SORTING 54"/>
    <property type="match status" value="1"/>
</dbReference>
<evidence type="ECO:0000256" key="7">
    <source>
        <dbReference type="SAM" id="MobiDB-lite"/>
    </source>
</evidence>
<evidence type="ECO:0000256" key="3">
    <source>
        <dbReference type="ARBA" id="ARBA00022448"/>
    </source>
</evidence>
<dbReference type="EMBL" id="LSRX01000360">
    <property type="protein sequence ID" value="OLP99496.1"/>
    <property type="molecule type" value="Genomic_DNA"/>
</dbReference>
<evidence type="ECO:0000256" key="2">
    <source>
        <dbReference type="ARBA" id="ARBA00009150"/>
    </source>
</evidence>
<dbReference type="GO" id="GO:0000938">
    <property type="term" value="C:GARP complex"/>
    <property type="evidence" value="ECO:0007669"/>
    <property type="project" value="InterPro"/>
</dbReference>
<evidence type="ECO:0000256" key="5">
    <source>
        <dbReference type="ARBA" id="ARBA00023034"/>
    </source>
</evidence>
<feature type="region of interest" description="Disordered" evidence="7">
    <location>
        <begin position="412"/>
        <end position="460"/>
    </location>
</feature>
<protein>
    <submittedName>
        <fullName evidence="9">Vacuolar protein sorting-associated protein 54</fullName>
    </submittedName>
</protein>
<evidence type="ECO:0000313" key="10">
    <source>
        <dbReference type="Proteomes" id="UP000186817"/>
    </source>
</evidence>
<evidence type="ECO:0000313" key="9">
    <source>
        <dbReference type="EMBL" id="OLP99496.1"/>
    </source>
</evidence>
<feature type="compositionally biased region" description="Acidic residues" evidence="7">
    <location>
        <begin position="418"/>
        <end position="427"/>
    </location>
</feature>
<dbReference type="GO" id="GO:0042147">
    <property type="term" value="P:retrograde transport, endosome to Golgi"/>
    <property type="evidence" value="ECO:0007669"/>
    <property type="project" value="InterPro"/>
</dbReference>
<name>A0A1Q9DWE8_SYMMI</name>
<keyword evidence="4" id="KW-0653">Protein transport</keyword>
<feature type="domain" description="Vacuolar protein sorting-associated protein 54 N-terminal" evidence="8">
    <location>
        <begin position="149"/>
        <end position="301"/>
    </location>
</feature>
<evidence type="ECO:0000256" key="1">
    <source>
        <dbReference type="ARBA" id="ARBA00004601"/>
    </source>
</evidence>
<comment type="caution">
    <text evidence="9">The sequence shown here is derived from an EMBL/GenBank/DDBJ whole genome shotgun (WGS) entry which is preliminary data.</text>
</comment>
<keyword evidence="5" id="KW-0333">Golgi apparatus</keyword>
<evidence type="ECO:0000259" key="8">
    <source>
        <dbReference type="Pfam" id="PF10475"/>
    </source>
</evidence>
<evidence type="ECO:0000256" key="4">
    <source>
        <dbReference type="ARBA" id="ARBA00022927"/>
    </source>
</evidence>
<dbReference type="OrthoDB" id="446045at2759"/>
<comment type="similarity">
    <text evidence="2">Belongs to the VPS54 family.</text>
</comment>
<dbReference type="GO" id="GO:0005829">
    <property type="term" value="C:cytosol"/>
    <property type="evidence" value="ECO:0007669"/>
    <property type="project" value="GOC"/>
</dbReference>
<keyword evidence="6" id="KW-0175">Coiled coil</keyword>